<dbReference type="Proteomes" id="UP000017048">
    <property type="component" value="Unassembled WGS sequence"/>
</dbReference>
<dbReference type="AlphaFoldDB" id="U5EFU9"/>
<dbReference type="STRING" id="1824.SAMN05444423_105391"/>
<dbReference type="GeneID" id="91516991"/>
<organism evidence="1 2">
    <name type="scientific">Nocardia asteroides NBRC 15531</name>
    <dbReference type="NCBI Taxonomy" id="1110697"/>
    <lineage>
        <taxon>Bacteria</taxon>
        <taxon>Bacillati</taxon>
        <taxon>Actinomycetota</taxon>
        <taxon>Actinomycetes</taxon>
        <taxon>Mycobacteriales</taxon>
        <taxon>Nocardiaceae</taxon>
        <taxon>Nocardia</taxon>
    </lineage>
</organism>
<gene>
    <name evidence="1" type="ORF">NCAST_30_00580</name>
</gene>
<dbReference type="EMBL" id="BAFO02000030">
    <property type="protein sequence ID" value="GAD85288.1"/>
    <property type="molecule type" value="Genomic_DNA"/>
</dbReference>
<evidence type="ECO:0000313" key="2">
    <source>
        <dbReference type="Proteomes" id="UP000017048"/>
    </source>
</evidence>
<name>U5EFU9_NOCAS</name>
<dbReference type="eggNOG" id="ENOG5031F69">
    <property type="taxonomic scope" value="Bacteria"/>
</dbReference>
<keyword evidence="2" id="KW-1185">Reference proteome</keyword>
<protein>
    <recommendedName>
        <fullName evidence="3">PE domain-containing protein</fullName>
    </recommendedName>
</protein>
<evidence type="ECO:0008006" key="3">
    <source>
        <dbReference type="Google" id="ProtNLM"/>
    </source>
</evidence>
<evidence type="ECO:0000313" key="1">
    <source>
        <dbReference type="EMBL" id="GAD85288.1"/>
    </source>
</evidence>
<proteinExistence type="predicted"/>
<reference evidence="1 2" key="1">
    <citation type="journal article" date="2014" name="BMC Genomics">
        <title>Genome based analysis of type-I polyketide synthase and nonribosomal peptide synthetase gene clusters in seven strains of five representative Nocardia species.</title>
        <authorList>
            <person name="Komaki H."/>
            <person name="Ichikawa N."/>
            <person name="Hosoyama A."/>
            <person name="Takahashi-Nakaguchi A."/>
            <person name="Matsuzawa T."/>
            <person name="Suzuki K."/>
            <person name="Fujita N."/>
            <person name="Gonoi T."/>
        </authorList>
    </citation>
    <scope>NUCLEOTIDE SEQUENCE [LARGE SCALE GENOMIC DNA]</scope>
    <source>
        <strain evidence="1 2">NBRC 15531</strain>
    </source>
</reference>
<dbReference type="OrthoDB" id="4482922at2"/>
<sequence length="133" mass="14372">MTDPLDQQIREWQTAEQQAADGELRMDEGIGEALRAACEAYRDRLVQLQHDALGLQTLSGYGGIPSAQILRAKFQNKAVHGDSDDSTDSAFTRLGQHIEIATLMRDTYAATIGKVGTVDQQNAAELGAKGGQL</sequence>
<comment type="caution">
    <text evidence="1">The sequence shown here is derived from an EMBL/GenBank/DDBJ whole genome shotgun (WGS) entry which is preliminary data.</text>
</comment>
<accession>U5EFU9</accession>
<dbReference type="RefSeq" id="WP_019049062.1">
    <property type="nucleotide sequence ID" value="NZ_BAFO02000030.1"/>
</dbReference>